<gene>
    <name evidence="1" type="primary">orf319</name>
</gene>
<protein>
    <submittedName>
        <fullName evidence="1">Uncharacterized protein</fullName>
    </submittedName>
</protein>
<reference evidence="1" key="1">
    <citation type="journal article" date="2018" name="Mitochondrial DNA Part B Resour">
        <title>Mitogenome analysis of a green tide forming Ulva from California, USA confirms its identity as Ulva expansa (Ulvaceae, Chlorophyta).</title>
        <authorList>
            <person name="Hughey J.R."/>
            <person name="Miller K.A."/>
            <person name="Gabrielson P.W."/>
        </authorList>
    </citation>
    <scope>NUCLEOTIDE SEQUENCE</scope>
</reference>
<dbReference type="RefSeq" id="YP_009546832.1">
    <property type="nucleotide sequence ID" value="NC_040163.1"/>
</dbReference>
<name>A0A3G2WBH1_9CHLO</name>
<dbReference type="EMBL" id="MH730971">
    <property type="protein sequence ID" value="AYP41032.1"/>
    <property type="molecule type" value="Genomic_DNA"/>
</dbReference>
<dbReference type="EMBL" id="MH730984">
    <property type="protein sequence ID" value="AYO97754.1"/>
    <property type="molecule type" value="Genomic_DNA"/>
</dbReference>
<proteinExistence type="predicted"/>
<keyword evidence="1" id="KW-0496">Mitochondrion</keyword>
<dbReference type="AlphaFoldDB" id="A0A3G2WBH1"/>
<dbReference type="GeneID" id="38573489"/>
<geneLocation type="mitochondrion" evidence="1"/>
<accession>A0A3G2WBH1</accession>
<sequence>MSYKQSILTNCSSVKKQKLQSIAAPEVYKDVNKHYKAIHFSLVGNPLKNNVNNRIVTRYIRPFRIIVLQFNTPESWESGYSVDVSCFFNKPAKTAILKHSKKIAISKQFARWVEPYVTLKKTPGLGGFWDIHGIVGSDIVINEYELYTDLKFQNIVLTKRHISSIAAQTLCKTRHSNGVCHLSYSQHSGVMGAFILKNRSSTNLHNRTTIYYISDYELKQCLLTQFANKQVVELSKWKSPDNARLCNQATVKFAHLLGNTLTRSEQIRSSLLGSLTSNSLVSNLELIISVSILNRFKNPLYKLVRLIAYLQPLVLRKQKAYAHQKDVHTSRIE</sequence>
<organism evidence="1">
    <name type="scientific">Ulva expansa</name>
    <dbReference type="NCBI Taxonomy" id="2293988"/>
    <lineage>
        <taxon>Eukaryota</taxon>
        <taxon>Viridiplantae</taxon>
        <taxon>Chlorophyta</taxon>
        <taxon>core chlorophytes</taxon>
        <taxon>Ulvophyceae</taxon>
        <taxon>OUU clade</taxon>
        <taxon>Ulvales</taxon>
        <taxon>Ulvaceae</taxon>
        <taxon>Ulva</taxon>
    </lineage>
</organism>
<evidence type="ECO:0000313" key="1">
    <source>
        <dbReference type="EMBL" id="AYO97754.1"/>
    </source>
</evidence>